<reference evidence="2 4" key="1">
    <citation type="journal article" date="2017" name="Environ. Microbiol.">
        <title>Decay of the glycolytic pathway and adaptation to intranuclear parasitism within Enterocytozoonidae microsporidia.</title>
        <authorList>
            <person name="Wiredu Boakye D."/>
            <person name="Jaroenlak P."/>
            <person name="Prachumwat A."/>
            <person name="Williams T.A."/>
            <person name="Bateman K.S."/>
            <person name="Itsathitphaisarn O."/>
            <person name="Sritunyalucksana K."/>
            <person name="Paszkiewicz K.H."/>
            <person name="Moore K.A."/>
            <person name="Stentiford G.D."/>
            <person name="Williams B.A."/>
        </authorList>
    </citation>
    <scope>NUCLEOTIDE SEQUENCE [LARGE SCALE GENOMIC DNA]</scope>
    <source>
        <strain evidence="2 4">TH1</strain>
    </source>
</reference>
<proteinExistence type="predicted"/>
<evidence type="ECO:0000313" key="2">
    <source>
        <dbReference type="EMBL" id="OQS55418.1"/>
    </source>
</evidence>
<dbReference type="Gene3D" id="1.10.10.60">
    <property type="entry name" value="Homeodomain-like"/>
    <property type="match status" value="1"/>
</dbReference>
<dbReference type="SMART" id="SM00717">
    <property type="entry name" value="SANT"/>
    <property type="match status" value="1"/>
</dbReference>
<keyword evidence="4" id="KW-1185">Reference proteome</keyword>
<dbReference type="OrthoDB" id="608866at2759"/>
<dbReference type="EMBL" id="MNPJ01000009">
    <property type="protein sequence ID" value="OQS55418.1"/>
    <property type="molecule type" value="Genomic_DNA"/>
</dbReference>
<organism evidence="2 4">
    <name type="scientific">Ecytonucleospora hepatopenaei</name>
    <dbReference type="NCBI Taxonomy" id="646526"/>
    <lineage>
        <taxon>Eukaryota</taxon>
        <taxon>Fungi</taxon>
        <taxon>Fungi incertae sedis</taxon>
        <taxon>Microsporidia</taxon>
        <taxon>Enterocytozoonidae</taxon>
        <taxon>Ecytonucleospora</taxon>
    </lineage>
</organism>
<dbReference type="InterPro" id="IPR001005">
    <property type="entry name" value="SANT/Myb"/>
</dbReference>
<sequence>MIAESSSNIDVISSEDSSIHSADLYGETSDIELLRNSEESLFSISSIDKNENAWVQNKISVKEKILENNVQEKIKIELEPTKHITNKEWEDLEKDDAIADSQIPVFNIEEGKNSEEEDTEEENYNKKEKIAIKINEKNIENNSVNFPIENKTDISVLTSVDHEEVNQIQENIANDPVEETRISEATSVDSDVIETRYIPARVRSRPKCPWTEEEIDALEKAVEETGQDWYKIWEEYKSNFQSCRRKRDLILKWNLINKKSTFYNTPKKEWILLDRNNQPKTDQLGMVFSVFEKFPYDAAKKHAKRIVTAISNNVIFTIANINNLHETHTYSAGYENGRITLKKVKKMGTICKRYRRPSTS</sequence>
<gene>
    <name evidence="2" type="ORF">EHP00_2549</name>
    <name evidence="3" type="ORF">EHP00_659</name>
</gene>
<dbReference type="VEuPathDB" id="MicrosporidiaDB:EHP00_659"/>
<dbReference type="EMBL" id="MNPJ01000007">
    <property type="protein sequence ID" value="OQS55602.1"/>
    <property type="molecule type" value="Genomic_DNA"/>
</dbReference>
<evidence type="ECO:0000259" key="1">
    <source>
        <dbReference type="PROSITE" id="PS50090"/>
    </source>
</evidence>
<accession>A0A1W0E858</accession>
<evidence type="ECO:0000313" key="4">
    <source>
        <dbReference type="Proteomes" id="UP000192758"/>
    </source>
</evidence>
<dbReference type="SUPFAM" id="SSF46689">
    <property type="entry name" value="Homeodomain-like"/>
    <property type="match status" value="1"/>
</dbReference>
<dbReference type="CDD" id="cd00167">
    <property type="entry name" value="SANT"/>
    <property type="match status" value="1"/>
</dbReference>
<dbReference type="STRING" id="646526.A0A1W0E858"/>
<name>A0A1W0E858_9MICR</name>
<dbReference type="Proteomes" id="UP000192758">
    <property type="component" value="Unassembled WGS sequence"/>
</dbReference>
<comment type="caution">
    <text evidence="2">The sequence shown here is derived from an EMBL/GenBank/DDBJ whole genome shotgun (WGS) entry which is preliminary data.</text>
</comment>
<feature type="domain" description="Myb-like" evidence="1">
    <location>
        <begin position="202"/>
        <end position="257"/>
    </location>
</feature>
<dbReference type="PROSITE" id="PS50090">
    <property type="entry name" value="MYB_LIKE"/>
    <property type="match status" value="1"/>
</dbReference>
<evidence type="ECO:0000313" key="3">
    <source>
        <dbReference type="EMBL" id="OQS55602.1"/>
    </source>
</evidence>
<dbReference type="InterPro" id="IPR009057">
    <property type="entry name" value="Homeodomain-like_sf"/>
</dbReference>
<dbReference type="AlphaFoldDB" id="A0A1W0E858"/>
<protein>
    <recommendedName>
        <fullName evidence="1">Myb-like domain-containing protein</fullName>
    </recommendedName>
</protein>
<dbReference type="VEuPathDB" id="MicrosporidiaDB:EHP00_2549"/>